<accession>A0A5B8MBR5</accession>
<feature type="compositionally biased region" description="Acidic residues" evidence="1">
    <location>
        <begin position="1"/>
        <end position="16"/>
    </location>
</feature>
<reference evidence="2 3" key="1">
    <citation type="submission" date="2018-07" db="EMBL/GenBank/DDBJ databases">
        <title>The complete nuclear genome of the prasinophyte Chloropicon primus (CCMP1205).</title>
        <authorList>
            <person name="Pombert J.-F."/>
            <person name="Otis C."/>
            <person name="Turmel M."/>
            <person name="Lemieux C."/>
        </authorList>
    </citation>
    <scope>NUCLEOTIDE SEQUENCE [LARGE SCALE GENOMIC DNA]</scope>
    <source>
        <strain evidence="2 3">CCMP1205</strain>
    </source>
</reference>
<protein>
    <submittedName>
        <fullName evidence="2">Uncharacterized protein</fullName>
    </submittedName>
</protein>
<keyword evidence="3" id="KW-1185">Reference proteome</keyword>
<dbReference type="EMBL" id="CP031034">
    <property type="protein sequence ID" value="QDZ17916.1"/>
    <property type="molecule type" value="Genomic_DNA"/>
</dbReference>
<feature type="region of interest" description="Disordered" evidence="1">
    <location>
        <begin position="92"/>
        <end position="128"/>
    </location>
</feature>
<sequence>MKAGDEEEFSSLEEAAESPQLTFPAGLVPRLVALEESKGEQPLTKGDIDGELELAEKEEASQTEDDKSALAQKLQGFYAELHDRLWSCFDADGSPKVGAEGEAGDGAGESEEEPPEAPPARPLLPDRAGLGMRVEALDAYEAFRQERSGAYHSKIVKRKWFR</sequence>
<proteinExistence type="predicted"/>
<evidence type="ECO:0000313" key="3">
    <source>
        <dbReference type="Proteomes" id="UP000316726"/>
    </source>
</evidence>
<name>A0A5B8MBR5_9CHLO</name>
<organism evidence="2 3">
    <name type="scientific">Chloropicon primus</name>
    <dbReference type="NCBI Taxonomy" id="1764295"/>
    <lineage>
        <taxon>Eukaryota</taxon>
        <taxon>Viridiplantae</taxon>
        <taxon>Chlorophyta</taxon>
        <taxon>Chloropicophyceae</taxon>
        <taxon>Chloropicales</taxon>
        <taxon>Chloropicaceae</taxon>
        <taxon>Chloropicon</taxon>
    </lineage>
</organism>
<evidence type="ECO:0000256" key="1">
    <source>
        <dbReference type="SAM" id="MobiDB-lite"/>
    </source>
</evidence>
<feature type="region of interest" description="Disordered" evidence="1">
    <location>
        <begin position="1"/>
        <end position="24"/>
    </location>
</feature>
<evidence type="ECO:0000313" key="2">
    <source>
        <dbReference type="EMBL" id="QDZ17916.1"/>
    </source>
</evidence>
<dbReference type="AlphaFoldDB" id="A0A5B8MBR5"/>
<gene>
    <name evidence="2" type="ORF">A3770_01p04340</name>
</gene>
<dbReference type="Proteomes" id="UP000316726">
    <property type="component" value="Chromosome 1"/>
</dbReference>